<dbReference type="RefSeq" id="WP_123929228.1">
    <property type="nucleotide sequence ID" value="NZ_JBPSDP010000006.1"/>
</dbReference>
<organism evidence="3 4">
    <name type="scientific">Gordonia oryzae</name>
    <dbReference type="NCBI Taxonomy" id="2487349"/>
    <lineage>
        <taxon>Bacteria</taxon>
        <taxon>Bacillati</taxon>
        <taxon>Actinomycetota</taxon>
        <taxon>Actinomycetes</taxon>
        <taxon>Mycobacteriales</taxon>
        <taxon>Gordoniaceae</taxon>
        <taxon>Gordonia</taxon>
    </lineage>
</organism>
<accession>A0A3N4GH61</accession>
<reference evidence="3 4" key="1">
    <citation type="submission" date="2018-11" db="EMBL/GenBank/DDBJ databases">
        <title>Draft genome sequence of Gordonia sp. RS15-1S isolated from rice stems.</title>
        <authorList>
            <person name="Muangham S."/>
        </authorList>
    </citation>
    <scope>NUCLEOTIDE SEQUENCE [LARGE SCALE GENOMIC DNA]</scope>
    <source>
        <strain evidence="3 4">RS15-1S</strain>
    </source>
</reference>
<evidence type="ECO:0000313" key="4">
    <source>
        <dbReference type="Proteomes" id="UP000267536"/>
    </source>
</evidence>
<dbReference type="Pfam" id="PF13460">
    <property type="entry name" value="NAD_binding_10"/>
    <property type="match status" value="1"/>
</dbReference>
<comment type="caution">
    <text evidence="3">The sequence shown here is derived from an EMBL/GenBank/DDBJ whole genome shotgun (WGS) entry which is preliminary data.</text>
</comment>
<proteinExistence type="predicted"/>
<dbReference type="Proteomes" id="UP000267536">
    <property type="component" value="Unassembled WGS sequence"/>
</dbReference>
<evidence type="ECO:0000256" key="1">
    <source>
        <dbReference type="SAM" id="MobiDB-lite"/>
    </source>
</evidence>
<dbReference type="SUPFAM" id="SSF51735">
    <property type="entry name" value="NAD(P)-binding Rossmann-fold domains"/>
    <property type="match status" value="1"/>
</dbReference>
<feature type="region of interest" description="Disordered" evidence="1">
    <location>
        <begin position="158"/>
        <end position="200"/>
    </location>
</feature>
<dbReference type="Gene3D" id="3.40.50.720">
    <property type="entry name" value="NAD(P)-binding Rossmann-like Domain"/>
    <property type="match status" value="1"/>
</dbReference>
<feature type="domain" description="NAD(P)-binding" evidence="2">
    <location>
        <begin position="8"/>
        <end position="215"/>
    </location>
</feature>
<dbReference type="AlphaFoldDB" id="A0A3N4GH61"/>
<gene>
    <name evidence="3" type="ORF">EF294_10570</name>
</gene>
<dbReference type="EMBL" id="RKMH01000007">
    <property type="protein sequence ID" value="RPA61078.1"/>
    <property type="molecule type" value="Genomic_DNA"/>
</dbReference>
<dbReference type="PANTHER" id="PTHR15020">
    <property type="entry name" value="FLAVIN REDUCTASE-RELATED"/>
    <property type="match status" value="1"/>
</dbReference>
<dbReference type="OrthoDB" id="4248066at2"/>
<dbReference type="InterPro" id="IPR016040">
    <property type="entry name" value="NAD(P)-bd_dom"/>
</dbReference>
<name>A0A3N4GH61_9ACTN</name>
<dbReference type="PANTHER" id="PTHR15020:SF50">
    <property type="entry name" value="UPF0659 PROTEIN YMR090W"/>
    <property type="match status" value="1"/>
</dbReference>
<feature type="compositionally biased region" description="Low complexity" evidence="1">
    <location>
        <begin position="173"/>
        <end position="194"/>
    </location>
</feature>
<keyword evidence="4" id="KW-1185">Reference proteome</keyword>
<sequence length="236" mass="23930">MARVIIIGGHGKIALRLARLLTARGDAVSSVIRNQAHRGDIIATGAVPVLADVEHLDTGAIAEVLAGADVVVWSAGAGGGDPERTFAVDRDAAIRSIDAARAAGVPRYIMVSYFGAGTDHGVPQGDSFFAYAEAKAAADRHLTSTDLSWTILGPSRLTDDPGSGRIEVGELDTSAGSGTSGSATSGSATSGSPTSKREVSRDNVAAVAAAVIADPATAKRVIEFNDGDVPIENALA</sequence>
<protein>
    <submittedName>
        <fullName evidence="3">NAD-dependent epimerase/dehydratase family protein</fullName>
    </submittedName>
</protein>
<evidence type="ECO:0000259" key="2">
    <source>
        <dbReference type="Pfam" id="PF13460"/>
    </source>
</evidence>
<evidence type="ECO:0000313" key="3">
    <source>
        <dbReference type="EMBL" id="RPA61078.1"/>
    </source>
</evidence>
<dbReference type="InterPro" id="IPR036291">
    <property type="entry name" value="NAD(P)-bd_dom_sf"/>
</dbReference>